<dbReference type="GO" id="GO:0032787">
    <property type="term" value="P:monocarboxylic acid metabolic process"/>
    <property type="evidence" value="ECO:0007669"/>
    <property type="project" value="UniProtKB-ARBA"/>
</dbReference>
<evidence type="ECO:0000256" key="2">
    <source>
        <dbReference type="ARBA" id="ARBA00023002"/>
    </source>
</evidence>
<dbReference type="PROSITE" id="PS00061">
    <property type="entry name" value="ADH_SHORT"/>
    <property type="match status" value="1"/>
</dbReference>
<dbReference type="GO" id="GO:0016491">
    <property type="term" value="F:oxidoreductase activity"/>
    <property type="evidence" value="ECO:0007669"/>
    <property type="project" value="UniProtKB-KW"/>
</dbReference>
<evidence type="ECO:0000313" key="4">
    <source>
        <dbReference type="EMBL" id="KUN63297.1"/>
    </source>
</evidence>
<dbReference type="InterPro" id="IPR020904">
    <property type="entry name" value="Sc_DH/Rdtase_CS"/>
</dbReference>
<comment type="caution">
    <text evidence="4">The sequence shown here is derived from an EMBL/GenBank/DDBJ whole genome shotgun (WGS) entry which is preliminary data.</text>
</comment>
<sequence length="252" mass="26396">MNRYHGRVVAITGAAQGLGLAMATRFAAEGATVALADVNEQALTGAARTIADAHDAQHRTDVVDVTDSAQVNDWITGVTADLGRLDVLVNNAGIIRDNRVEDITDDDWHAVIDVSLTGGFHCARAAFGPMKRQGYGRIVSFSSMSWRGNFGQTNYVAAKAGIVGMTRTLALEGARHGITANAIAPGLIETPMLASMNGPARDKLTNKIPMRHTGRPEDIAEAAAFLAGEAAGYITGIVLDVDGGISIGSSIR</sequence>
<dbReference type="RefSeq" id="WP_059208768.1">
    <property type="nucleotide sequence ID" value="NZ_KQ948666.1"/>
</dbReference>
<dbReference type="PANTHER" id="PTHR42879">
    <property type="entry name" value="3-OXOACYL-(ACYL-CARRIER-PROTEIN) REDUCTASE"/>
    <property type="match status" value="1"/>
</dbReference>
<dbReference type="PRINTS" id="PR00081">
    <property type="entry name" value="GDHRDH"/>
</dbReference>
<dbReference type="SUPFAM" id="SSF51735">
    <property type="entry name" value="NAD(P)-binding Rossmann-fold domains"/>
    <property type="match status" value="1"/>
</dbReference>
<dbReference type="SMART" id="SM00822">
    <property type="entry name" value="PKS_KR"/>
    <property type="match status" value="1"/>
</dbReference>
<accession>A0A101RX16</accession>
<dbReference type="InterPro" id="IPR057326">
    <property type="entry name" value="KR_dom"/>
</dbReference>
<dbReference type="InterPro" id="IPR050259">
    <property type="entry name" value="SDR"/>
</dbReference>
<dbReference type="InterPro" id="IPR036291">
    <property type="entry name" value="NAD(P)-bd_dom_sf"/>
</dbReference>
<dbReference type="InterPro" id="IPR002347">
    <property type="entry name" value="SDR_fam"/>
</dbReference>
<dbReference type="NCBIfam" id="NF009466">
    <property type="entry name" value="PRK12826.1-2"/>
    <property type="match status" value="1"/>
</dbReference>
<comment type="similarity">
    <text evidence="1">Belongs to the short-chain dehydrogenases/reductases (SDR) family.</text>
</comment>
<dbReference type="Gene3D" id="3.40.50.720">
    <property type="entry name" value="NAD(P)-binding Rossmann-like Domain"/>
    <property type="match status" value="1"/>
</dbReference>
<dbReference type="Pfam" id="PF13561">
    <property type="entry name" value="adh_short_C2"/>
    <property type="match status" value="1"/>
</dbReference>
<proteinExistence type="inferred from homology"/>
<gene>
    <name evidence="4" type="ORF">AQJ46_31400</name>
</gene>
<dbReference type="EMBL" id="LMWU01000035">
    <property type="protein sequence ID" value="KUN63297.1"/>
    <property type="molecule type" value="Genomic_DNA"/>
</dbReference>
<dbReference type="PANTHER" id="PTHR42879:SF2">
    <property type="entry name" value="3-OXOACYL-[ACYL-CARRIER-PROTEIN] REDUCTASE FABG"/>
    <property type="match status" value="1"/>
</dbReference>
<name>A0A101RX16_9ACTN</name>
<evidence type="ECO:0000313" key="5">
    <source>
        <dbReference type="Proteomes" id="UP000053669"/>
    </source>
</evidence>
<dbReference type="Proteomes" id="UP000053669">
    <property type="component" value="Unassembled WGS sequence"/>
</dbReference>
<dbReference type="AlphaFoldDB" id="A0A101RX16"/>
<evidence type="ECO:0000259" key="3">
    <source>
        <dbReference type="SMART" id="SM00822"/>
    </source>
</evidence>
<feature type="domain" description="Ketoreductase" evidence="3">
    <location>
        <begin position="7"/>
        <end position="186"/>
    </location>
</feature>
<dbReference type="FunFam" id="3.40.50.720:FF:000173">
    <property type="entry name" value="3-oxoacyl-[acyl-carrier protein] reductase"/>
    <property type="match status" value="1"/>
</dbReference>
<reference evidence="4 5" key="1">
    <citation type="submission" date="2015-10" db="EMBL/GenBank/DDBJ databases">
        <title>Draft genome sequence of Streptomyces canus DSM 40017, type strain for the species Streptomyces canus.</title>
        <authorList>
            <person name="Ruckert C."/>
            <person name="Winkler A."/>
            <person name="Kalinowski J."/>
            <person name="Kampfer P."/>
            <person name="Glaeser S."/>
        </authorList>
    </citation>
    <scope>NUCLEOTIDE SEQUENCE [LARGE SCALE GENOMIC DNA]</scope>
    <source>
        <strain evidence="4 5">DSM 40017</strain>
    </source>
</reference>
<evidence type="ECO:0000256" key="1">
    <source>
        <dbReference type="ARBA" id="ARBA00006484"/>
    </source>
</evidence>
<protein>
    <submittedName>
        <fullName evidence="4">3-oxoacyl-ACP reductase</fullName>
    </submittedName>
</protein>
<keyword evidence="2" id="KW-0560">Oxidoreductase</keyword>
<dbReference type="STRING" id="58343.AQJ46_31400"/>
<organism evidence="4 5">
    <name type="scientific">Streptomyces canus</name>
    <dbReference type="NCBI Taxonomy" id="58343"/>
    <lineage>
        <taxon>Bacteria</taxon>
        <taxon>Bacillati</taxon>
        <taxon>Actinomycetota</taxon>
        <taxon>Actinomycetes</taxon>
        <taxon>Kitasatosporales</taxon>
        <taxon>Streptomycetaceae</taxon>
        <taxon>Streptomyces</taxon>
        <taxon>Streptomyces aurantiacus group</taxon>
    </lineage>
</organism>
<dbReference type="PRINTS" id="PR00080">
    <property type="entry name" value="SDRFAMILY"/>
</dbReference>